<dbReference type="Proteomes" id="UP001157914">
    <property type="component" value="Unassembled WGS sequence"/>
</dbReference>
<feature type="compositionally biased region" description="Low complexity" evidence="1">
    <location>
        <begin position="174"/>
        <end position="189"/>
    </location>
</feature>
<feature type="region of interest" description="Disordered" evidence="1">
    <location>
        <begin position="174"/>
        <end position="195"/>
    </location>
</feature>
<keyword evidence="3" id="KW-1185">Reference proteome</keyword>
<dbReference type="EMBL" id="FXTT01000008">
    <property type="protein sequence ID" value="SMP36986.1"/>
    <property type="molecule type" value="Genomic_DNA"/>
</dbReference>
<evidence type="ECO:0000256" key="1">
    <source>
        <dbReference type="SAM" id="MobiDB-lite"/>
    </source>
</evidence>
<evidence type="ECO:0008006" key="4">
    <source>
        <dbReference type="Google" id="ProtNLM"/>
    </source>
</evidence>
<evidence type="ECO:0000313" key="2">
    <source>
        <dbReference type="EMBL" id="SMP36986.1"/>
    </source>
</evidence>
<reference evidence="2 3" key="1">
    <citation type="submission" date="2017-05" db="EMBL/GenBank/DDBJ databases">
        <authorList>
            <person name="Varghese N."/>
            <person name="Submissions S."/>
        </authorList>
    </citation>
    <scope>NUCLEOTIDE SEQUENCE [LARGE SCALE GENOMIC DNA]</scope>
    <source>
        <strain evidence="2 3">DSM 15949</strain>
    </source>
</reference>
<organism evidence="2 3">
    <name type="scientific">Roseibium denhamense</name>
    <dbReference type="NCBI Taxonomy" id="76305"/>
    <lineage>
        <taxon>Bacteria</taxon>
        <taxon>Pseudomonadati</taxon>
        <taxon>Pseudomonadota</taxon>
        <taxon>Alphaproteobacteria</taxon>
        <taxon>Hyphomicrobiales</taxon>
        <taxon>Stappiaceae</taxon>
        <taxon>Roseibium</taxon>
    </lineage>
</organism>
<accession>A0ABY1PN94</accession>
<protein>
    <recommendedName>
        <fullName evidence="4">Gp5/Type VI secretion system Vgr protein OB-fold domain-containing protein</fullName>
    </recommendedName>
</protein>
<gene>
    <name evidence="2" type="ORF">SAMN06265374_4423</name>
</gene>
<sequence length="331" mass="35542">MADKVKSTQSQTVIDYKTKHVYFYLPKLPENEGEVPDNIDLGAVLRLGGYSDMEQRAHQVPDEQLHYYPQKHIEDEGGSSSKNIFKRASGADGETSHGILMACDGRFLVKAGEKMYMETGDHHLQVNGDYEHNATGTIKVHSGGTYDVSSAEGQSITLNAGDQTGDMLFQANNKSESLSGNSSSSVLGSEDSKTSGNSTKIIGGMSWAHTQKVAVSAFAAGQVTLSSWGFQSFGYLIKLYPVGDMIIAGTRIQAVGAAFTRHQASFGYAALSAESRQLKLRDDLTSLDGIGIKIQNTDIGASDNAIHFAAQQVEMNSGEVEANTKGVIVFV</sequence>
<comment type="caution">
    <text evidence="2">The sequence shown here is derived from an EMBL/GenBank/DDBJ whole genome shotgun (WGS) entry which is preliminary data.</text>
</comment>
<evidence type="ECO:0000313" key="3">
    <source>
        <dbReference type="Proteomes" id="UP001157914"/>
    </source>
</evidence>
<dbReference type="RefSeq" id="WP_155190947.1">
    <property type="nucleotide sequence ID" value="NZ_BAAAEA010000003.1"/>
</dbReference>
<proteinExistence type="predicted"/>
<name>A0ABY1PN94_9HYPH</name>